<accession>A0A377R146</accession>
<dbReference type="OrthoDB" id="8611992at2"/>
<organism evidence="2 3">
    <name type="scientific">Kingella potus</name>
    <dbReference type="NCBI Taxonomy" id="265175"/>
    <lineage>
        <taxon>Bacteria</taxon>
        <taxon>Pseudomonadati</taxon>
        <taxon>Pseudomonadota</taxon>
        <taxon>Betaproteobacteria</taxon>
        <taxon>Neisseriales</taxon>
        <taxon>Neisseriaceae</taxon>
        <taxon>Kingella</taxon>
    </lineage>
</organism>
<evidence type="ECO:0000313" key="2">
    <source>
        <dbReference type="EMBL" id="STR00972.1"/>
    </source>
</evidence>
<dbReference type="Proteomes" id="UP000254293">
    <property type="component" value="Unassembled WGS sequence"/>
</dbReference>
<dbReference type="AlphaFoldDB" id="A0A377R146"/>
<sequence length="69" mass="7465">MQNGKDKVRQAARAAGRLKNKGGREEKLQAWREVCAERGLGGEFVLSSKLNGAGYTEEEAAAVAELFGR</sequence>
<feature type="region of interest" description="Disordered" evidence="1">
    <location>
        <begin position="1"/>
        <end position="22"/>
    </location>
</feature>
<evidence type="ECO:0000313" key="3">
    <source>
        <dbReference type="Proteomes" id="UP000254293"/>
    </source>
</evidence>
<evidence type="ECO:0000256" key="1">
    <source>
        <dbReference type="SAM" id="MobiDB-lite"/>
    </source>
</evidence>
<dbReference type="EMBL" id="UGJJ01000001">
    <property type="protein sequence ID" value="STR00972.1"/>
    <property type="molecule type" value="Genomic_DNA"/>
</dbReference>
<keyword evidence="3" id="KW-1185">Reference proteome</keyword>
<gene>
    <name evidence="2" type="ORF">NCTC13336_01198</name>
</gene>
<proteinExistence type="predicted"/>
<reference evidence="2 3" key="1">
    <citation type="submission" date="2018-06" db="EMBL/GenBank/DDBJ databases">
        <authorList>
            <consortium name="Pathogen Informatics"/>
            <person name="Doyle S."/>
        </authorList>
    </citation>
    <scope>NUCLEOTIDE SEQUENCE [LARGE SCALE GENOMIC DNA]</scope>
    <source>
        <strain evidence="2 3">NCTC13336</strain>
    </source>
</reference>
<dbReference type="RefSeq" id="WP_115308169.1">
    <property type="nucleotide sequence ID" value="NZ_CP091516.1"/>
</dbReference>
<name>A0A377R146_9NEIS</name>
<protein>
    <submittedName>
        <fullName evidence="2">Uncharacterized protein</fullName>
    </submittedName>
</protein>